<evidence type="ECO:0000313" key="6">
    <source>
        <dbReference type="EMBL" id="MFC3212254.1"/>
    </source>
</evidence>
<comment type="cofactor">
    <cofactor evidence="1">
        <name>FAD</name>
        <dbReference type="ChEBI" id="CHEBI:57692"/>
    </cofactor>
</comment>
<dbReference type="SUPFAM" id="SSF56425">
    <property type="entry name" value="Succinate dehydrogenase/fumarate reductase flavoprotein, catalytic domain"/>
    <property type="match status" value="1"/>
</dbReference>
<dbReference type="RefSeq" id="WP_240633580.1">
    <property type="nucleotide sequence ID" value="NZ_JBHRUJ010000017.1"/>
</dbReference>
<evidence type="ECO:0000259" key="5">
    <source>
        <dbReference type="Pfam" id="PF00890"/>
    </source>
</evidence>
<evidence type="ECO:0000256" key="2">
    <source>
        <dbReference type="ARBA" id="ARBA00022630"/>
    </source>
</evidence>
<comment type="caution">
    <text evidence="6">The sequence shown here is derived from an EMBL/GenBank/DDBJ whole genome shotgun (WGS) entry which is preliminary data.</text>
</comment>
<dbReference type="InterPro" id="IPR027477">
    <property type="entry name" value="Succ_DH/fumarate_Rdtase_cat_sf"/>
</dbReference>
<dbReference type="InterPro" id="IPR050315">
    <property type="entry name" value="FAD-oxidoreductase_2"/>
</dbReference>
<dbReference type="PANTHER" id="PTHR43400:SF7">
    <property type="entry name" value="FAD-DEPENDENT OXIDOREDUCTASE 2 FAD BINDING DOMAIN-CONTAINING PROTEIN"/>
    <property type="match status" value="1"/>
</dbReference>
<accession>A0ABV7KSK9</accession>
<evidence type="ECO:0000256" key="1">
    <source>
        <dbReference type="ARBA" id="ARBA00001974"/>
    </source>
</evidence>
<dbReference type="InterPro" id="IPR036188">
    <property type="entry name" value="FAD/NAD-bd_sf"/>
</dbReference>
<keyword evidence="7" id="KW-1185">Reference proteome</keyword>
<dbReference type="InterPro" id="IPR003953">
    <property type="entry name" value="FAD-dep_OxRdtase_2_FAD-bd"/>
</dbReference>
<dbReference type="NCBIfam" id="NF006130">
    <property type="entry name" value="PRK08274.1"/>
    <property type="match status" value="1"/>
</dbReference>
<dbReference type="Proteomes" id="UP001595625">
    <property type="component" value="Unassembled WGS sequence"/>
</dbReference>
<dbReference type="Gene3D" id="3.90.700.10">
    <property type="entry name" value="Succinate dehydrogenase/fumarate reductase flavoprotein, catalytic domain"/>
    <property type="match status" value="1"/>
</dbReference>
<keyword evidence="4" id="KW-0560">Oxidoreductase</keyword>
<reference evidence="7" key="1">
    <citation type="journal article" date="2019" name="Int. J. Syst. Evol. Microbiol.">
        <title>The Global Catalogue of Microorganisms (GCM) 10K type strain sequencing project: providing services to taxonomists for standard genome sequencing and annotation.</title>
        <authorList>
            <consortium name="The Broad Institute Genomics Platform"/>
            <consortium name="The Broad Institute Genome Sequencing Center for Infectious Disease"/>
            <person name="Wu L."/>
            <person name="Ma J."/>
        </authorList>
    </citation>
    <scope>NUCLEOTIDE SEQUENCE [LARGE SCALE GENOMIC DNA]</scope>
    <source>
        <strain evidence="7">CCM 320</strain>
    </source>
</reference>
<keyword evidence="2" id="KW-0285">Flavoprotein</keyword>
<keyword evidence="3" id="KW-0274">FAD</keyword>
<protein>
    <submittedName>
        <fullName evidence="6">FAD-dependent tricarballylate dehydrogenase TcuA</fullName>
    </submittedName>
</protein>
<evidence type="ECO:0000256" key="4">
    <source>
        <dbReference type="ARBA" id="ARBA00023002"/>
    </source>
</evidence>
<organism evidence="6 7">
    <name type="scientific">Planomicrobium okeanokoites</name>
    <name type="common">Planococcus okeanokoites</name>
    <name type="synonym">Flavobacterium okeanokoites</name>
    <dbReference type="NCBI Taxonomy" id="244"/>
    <lineage>
        <taxon>Bacteria</taxon>
        <taxon>Bacillati</taxon>
        <taxon>Bacillota</taxon>
        <taxon>Bacilli</taxon>
        <taxon>Bacillales</taxon>
        <taxon>Caryophanaceae</taxon>
        <taxon>Planomicrobium</taxon>
    </lineage>
</organism>
<feature type="domain" description="FAD-dependent oxidoreductase 2 FAD-binding" evidence="5">
    <location>
        <begin position="11"/>
        <end position="476"/>
    </location>
</feature>
<dbReference type="PANTHER" id="PTHR43400">
    <property type="entry name" value="FUMARATE REDUCTASE"/>
    <property type="match status" value="1"/>
</dbReference>
<dbReference type="EMBL" id="JBHRUJ010000017">
    <property type="protein sequence ID" value="MFC3212254.1"/>
    <property type="molecule type" value="Genomic_DNA"/>
</dbReference>
<evidence type="ECO:0000313" key="7">
    <source>
        <dbReference type="Proteomes" id="UP001595625"/>
    </source>
</evidence>
<gene>
    <name evidence="6" type="primary">tcuA</name>
    <name evidence="6" type="ORF">ACFOEJ_14295</name>
</gene>
<dbReference type="Pfam" id="PF00890">
    <property type="entry name" value="FAD_binding_2"/>
    <property type="match status" value="1"/>
</dbReference>
<proteinExistence type="predicted"/>
<evidence type="ECO:0000256" key="3">
    <source>
        <dbReference type="ARBA" id="ARBA00022827"/>
    </source>
</evidence>
<sequence length="505" mass="55515">MTKNELQSHYDIVVVGAGNAALCAAIAGSEQGAKILVLERAPKEKKGGNSFFTDGAIRAAYGDLENIRKVIPLLSDEEAANTVMPEYDAKEYYDDLMRVTEGKSEPSLAKTLTEKSLETILWMKDQGVVFELNKGNQSFVENGKRHFWGGLPLKTQEKGIGLMRSLFERAETLGIEVCYDARAVELLMDRAEVKGVVAEIDGEKVDIHSSSVILANGSFEADKSKRREHIGEEWQAAIVRGTEYNTGDGLDMALAAGAQKFGQWSGCHSIGTDSNAPKVGDFKKPGDIYKKHSYPLSIMLNKDGQRFVDEGADFRNYTYAKYGKEILKQPDHVAYQLFDAKTRPLLRDEYNLEEATFYEAETLEQLVNQLPVDKDKFLATIEEYNNAVQDGDFNPSVKDGKRTEGIVPPKTNWANTIAEGPFYAYPVTCGITFSFGGIHTDTEGQVLDETEKPIRGLYAAGEMVGGIFYHNYPGGSGLMSGAVFGKIAGTSAGRYSKKMSDAVSK</sequence>
<dbReference type="SUPFAM" id="SSF51905">
    <property type="entry name" value="FAD/NAD(P)-binding domain"/>
    <property type="match status" value="1"/>
</dbReference>
<dbReference type="Gene3D" id="3.50.50.60">
    <property type="entry name" value="FAD/NAD(P)-binding domain"/>
    <property type="match status" value="1"/>
</dbReference>
<name>A0ABV7KSK9_PLAOK</name>